<evidence type="ECO:0000256" key="2">
    <source>
        <dbReference type="SAM" id="MobiDB-lite"/>
    </source>
</evidence>
<feature type="compositionally biased region" description="Low complexity" evidence="2">
    <location>
        <begin position="16"/>
        <end position="25"/>
    </location>
</feature>
<organism evidence="4 5">
    <name type="scientific">Nocardioides taihuensis</name>
    <dbReference type="NCBI Taxonomy" id="1835606"/>
    <lineage>
        <taxon>Bacteria</taxon>
        <taxon>Bacillati</taxon>
        <taxon>Actinomycetota</taxon>
        <taxon>Actinomycetes</taxon>
        <taxon>Propionibacteriales</taxon>
        <taxon>Nocardioidaceae</taxon>
        <taxon>Nocardioides</taxon>
    </lineage>
</organism>
<sequence>MPDSRRSPRASRPRSRSGPGRVPGATSGGAMRGGRSAGAPVRGAAGREEPQRPRFTGRMLVLVLVVAVLAVSYASSLRAYLQQRAHIEALKADISERQASINDLEREKRRWNDDAYVEAQARERFGFLMPGETSYVVLGEDGKPLESQTELPDASDVGQQPPEAWWGKAWDSVVLAGEPPRATPPPATEIDAPAGERGSGAGE</sequence>
<feature type="region of interest" description="Disordered" evidence="2">
    <location>
        <begin position="176"/>
        <end position="203"/>
    </location>
</feature>
<accession>A0ABW0BKX3</accession>
<dbReference type="RefSeq" id="WP_378591504.1">
    <property type="nucleotide sequence ID" value="NZ_JBHSKD010000018.1"/>
</dbReference>
<name>A0ABW0BKX3_9ACTN</name>
<dbReference type="InterPro" id="IPR007060">
    <property type="entry name" value="FtsL/DivIC"/>
</dbReference>
<feature type="region of interest" description="Disordered" evidence="2">
    <location>
        <begin position="1"/>
        <end position="50"/>
    </location>
</feature>
<comment type="caution">
    <text evidence="4">The sequence shown here is derived from an EMBL/GenBank/DDBJ whole genome shotgun (WGS) entry which is preliminary data.</text>
</comment>
<evidence type="ECO:0000313" key="4">
    <source>
        <dbReference type="EMBL" id="MFC5178014.1"/>
    </source>
</evidence>
<gene>
    <name evidence="4" type="ORF">ACFPGP_15130</name>
</gene>
<protein>
    <submittedName>
        <fullName evidence="4">Septum formation initiator family protein</fullName>
    </submittedName>
</protein>
<evidence type="ECO:0000313" key="5">
    <source>
        <dbReference type="Proteomes" id="UP001596087"/>
    </source>
</evidence>
<reference evidence="5" key="1">
    <citation type="journal article" date="2019" name="Int. J. Syst. Evol. Microbiol.">
        <title>The Global Catalogue of Microorganisms (GCM) 10K type strain sequencing project: providing services to taxonomists for standard genome sequencing and annotation.</title>
        <authorList>
            <consortium name="The Broad Institute Genomics Platform"/>
            <consortium name="The Broad Institute Genome Sequencing Center for Infectious Disease"/>
            <person name="Wu L."/>
            <person name="Ma J."/>
        </authorList>
    </citation>
    <scope>NUCLEOTIDE SEQUENCE [LARGE SCALE GENOMIC DNA]</scope>
    <source>
        <strain evidence="5">DFY41</strain>
    </source>
</reference>
<evidence type="ECO:0000256" key="3">
    <source>
        <dbReference type="SAM" id="Phobius"/>
    </source>
</evidence>
<feature type="transmembrane region" description="Helical" evidence="3">
    <location>
        <begin position="59"/>
        <end position="81"/>
    </location>
</feature>
<dbReference type="Pfam" id="PF04977">
    <property type="entry name" value="DivIC"/>
    <property type="match status" value="1"/>
</dbReference>
<proteinExistence type="predicted"/>
<feature type="compositionally biased region" description="Gly residues" evidence="2">
    <location>
        <begin position="26"/>
        <end position="36"/>
    </location>
</feature>
<evidence type="ECO:0000256" key="1">
    <source>
        <dbReference type="SAM" id="Coils"/>
    </source>
</evidence>
<dbReference type="Proteomes" id="UP001596087">
    <property type="component" value="Unassembled WGS sequence"/>
</dbReference>
<keyword evidence="5" id="KW-1185">Reference proteome</keyword>
<keyword evidence="3" id="KW-0812">Transmembrane</keyword>
<dbReference type="EMBL" id="JBHSKD010000018">
    <property type="protein sequence ID" value="MFC5178014.1"/>
    <property type="molecule type" value="Genomic_DNA"/>
</dbReference>
<keyword evidence="3" id="KW-0472">Membrane</keyword>
<feature type="coiled-coil region" evidence="1">
    <location>
        <begin position="87"/>
        <end position="114"/>
    </location>
</feature>
<keyword evidence="1" id="KW-0175">Coiled coil</keyword>
<keyword evidence="3" id="KW-1133">Transmembrane helix</keyword>